<dbReference type="Pfam" id="PF01248">
    <property type="entry name" value="Ribosomal_L7Ae"/>
    <property type="match status" value="1"/>
</dbReference>
<dbReference type="RefSeq" id="WP_091647233.1">
    <property type="nucleotide sequence ID" value="NZ_FNHQ01000001.1"/>
</dbReference>
<reference evidence="2 3" key="1">
    <citation type="submission" date="2016-10" db="EMBL/GenBank/DDBJ databases">
        <authorList>
            <person name="de Groot N.N."/>
        </authorList>
    </citation>
    <scope>NUCLEOTIDE SEQUENCE [LARGE SCALE GENOMIC DNA]</scope>
    <source>
        <strain evidence="2 3">DSM 16981</strain>
    </source>
</reference>
<feature type="domain" description="Ribosomal protein eL8/eL30/eS12/Gadd45" evidence="1">
    <location>
        <begin position="6"/>
        <end position="88"/>
    </location>
</feature>
<dbReference type="InterPro" id="IPR004038">
    <property type="entry name" value="Ribosomal_eL8/eL30/eS12/Gad45"/>
</dbReference>
<dbReference type="Gene3D" id="3.30.1330.30">
    <property type="match status" value="1"/>
</dbReference>
<dbReference type="STRING" id="349095.SAMN05660299_00101"/>
<keyword evidence="2" id="KW-0687">Ribonucleoprotein</keyword>
<name>A0A1G9Q5N9_9FIRM</name>
<organism evidence="2 3">
    <name type="scientific">Megasphaera paucivorans</name>
    <dbReference type="NCBI Taxonomy" id="349095"/>
    <lineage>
        <taxon>Bacteria</taxon>
        <taxon>Bacillati</taxon>
        <taxon>Bacillota</taxon>
        <taxon>Negativicutes</taxon>
        <taxon>Veillonellales</taxon>
        <taxon>Veillonellaceae</taxon>
        <taxon>Megasphaera</taxon>
    </lineage>
</organism>
<protein>
    <submittedName>
        <fullName evidence="2">Ribosomal protein L7Ae</fullName>
    </submittedName>
</protein>
<dbReference type="GO" id="GO:0005840">
    <property type="term" value="C:ribosome"/>
    <property type="evidence" value="ECO:0007669"/>
    <property type="project" value="UniProtKB-KW"/>
</dbReference>
<gene>
    <name evidence="2" type="ORF">SAMN05660299_00101</name>
</gene>
<keyword evidence="2" id="KW-0689">Ribosomal protein</keyword>
<evidence type="ECO:0000259" key="1">
    <source>
        <dbReference type="Pfam" id="PF01248"/>
    </source>
</evidence>
<evidence type="ECO:0000313" key="2">
    <source>
        <dbReference type="EMBL" id="SDM05675.1"/>
    </source>
</evidence>
<dbReference type="OrthoDB" id="9794863at2"/>
<accession>A0A1G9Q5N9</accession>
<dbReference type="AlphaFoldDB" id="A0A1G9Q5N9"/>
<dbReference type="InterPro" id="IPR029064">
    <property type="entry name" value="Ribosomal_eL30-like_sf"/>
</dbReference>
<sequence>MTKEEQILSLLGLAYRSRKLVCGDFAAQKHLKHHTVPLLFLASDGGSDNVKKYRYLSEQKKITVVDIFTKEQLGRSIGKERHVVILLTDAGFAETIDKVLKTME</sequence>
<proteinExistence type="predicted"/>
<keyword evidence="3" id="KW-1185">Reference proteome</keyword>
<dbReference type="EMBL" id="FNHQ01000001">
    <property type="protein sequence ID" value="SDM05675.1"/>
    <property type="molecule type" value="Genomic_DNA"/>
</dbReference>
<dbReference type="SUPFAM" id="SSF55315">
    <property type="entry name" value="L30e-like"/>
    <property type="match status" value="1"/>
</dbReference>
<evidence type="ECO:0000313" key="3">
    <source>
        <dbReference type="Proteomes" id="UP000199309"/>
    </source>
</evidence>
<dbReference type="Proteomes" id="UP000199309">
    <property type="component" value="Unassembled WGS sequence"/>
</dbReference>